<dbReference type="AlphaFoldDB" id="A0A7W7VKC0"/>
<evidence type="ECO:0000256" key="5">
    <source>
        <dbReference type="ARBA" id="ARBA00022692"/>
    </source>
</evidence>
<dbReference type="Gene3D" id="1.10.3470.10">
    <property type="entry name" value="ABC transporter involved in vitamin B12 uptake, BtuC"/>
    <property type="match status" value="1"/>
</dbReference>
<keyword evidence="10" id="KW-1185">Reference proteome</keyword>
<feature type="transmembrane region" description="Helical" evidence="8">
    <location>
        <begin position="242"/>
        <end position="264"/>
    </location>
</feature>
<feature type="transmembrane region" description="Helical" evidence="8">
    <location>
        <begin position="96"/>
        <end position="117"/>
    </location>
</feature>
<evidence type="ECO:0000256" key="4">
    <source>
        <dbReference type="ARBA" id="ARBA00022475"/>
    </source>
</evidence>
<evidence type="ECO:0000313" key="10">
    <source>
        <dbReference type="Proteomes" id="UP000552644"/>
    </source>
</evidence>
<dbReference type="CDD" id="cd06550">
    <property type="entry name" value="TM_ABC_iron-siderophores_like"/>
    <property type="match status" value="1"/>
</dbReference>
<dbReference type="SUPFAM" id="SSF81345">
    <property type="entry name" value="ABC transporter involved in vitamin B12 uptake, BtuC"/>
    <property type="match status" value="1"/>
</dbReference>
<sequence>MSRNHRGGAAWRGAALLVALVLLVLVCALSVGLGAMDMSPANVISAFLSPDDSYSTLIVTSMRVPRTLVGLLAGAALGASGALMQTMTRNPLADPGLLGVNAGAATAVVFAVAFLGMSSLSSYVWFSFAGALAISLLVYAVSSTGRGGATPVRLALAGTAVGVVLTSIIQAVLLVQPVTFERYRFWAVGALAGRDLAVVWQVVPFIVAGLVLALFLAPSLNAMALGEDSARALGVRLGRTRVFGAIAITLLCGGATAAAGPIGFVGLAVPHMVRFLTGPDQRWVIPYSMVVAPILLLSADIAGRLVARPSELEVGIVTACLGAPVFMWLVRRRKVAKL</sequence>
<dbReference type="Proteomes" id="UP000552644">
    <property type="component" value="Unassembled WGS sequence"/>
</dbReference>
<organism evidence="9 10">
    <name type="scientific">Streptosporangium saharense</name>
    <dbReference type="NCBI Taxonomy" id="1706840"/>
    <lineage>
        <taxon>Bacteria</taxon>
        <taxon>Bacillati</taxon>
        <taxon>Actinomycetota</taxon>
        <taxon>Actinomycetes</taxon>
        <taxon>Streptosporangiales</taxon>
        <taxon>Streptosporangiaceae</taxon>
        <taxon>Streptosporangium</taxon>
    </lineage>
</organism>
<dbReference type="Pfam" id="PF01032">
    <property type="entry name" value="FecCD"/>
    <property type="match status" value="1"/>
</dbReference>
<dbReference type="RefSeq" id="WP_312863513.1">
    <property type="nucleotide sequence ID" value="NZ_JACHJP010000001.1"/>
</dbReference>
<gene>
    <name evidence="9" type="ORF">FHS44_000603</name>
</gene>
<feature type="transmembrane region" description="Helical" evidence="8">
    <location>
        <begin position="198"/>
        <end position="221"/>
    </location>
</feature>
<name>A0A7W7VKC0_9ACTN</name>
<reference evidence="9 10" key="1">
    <citation type="submission" date="2020-08" db="EMBL/GenBank/DDBJ databases">
        <title>Genomic Encyclopedia of Type Strains, Phase III (KMG-III): the genomes of soil and plant-associated and newly described type strains.</title>
        <authorList>
            <person name="Whitman W."/>
        </authorList>
    </citation>
    <scope>NUCLEOTIDE SEQUENCE [LARGE SCALE GENOMIC DNA]</scope>
    <source>
        <strain evidence="9 10">CECT 8840</strain>
    </source>
</reference>
<dbReference type="FunFam" id="1.10.3470.10:FF:000001">
    <property type="entry name" value="Vitamin B12 ABC transporter permease BtuC"/>
    <property type="match status" value="1"/>
</dbReference>
<keyword evidence="4" id="KW-1003">Cell membrane</keyword>
<feature type="transmembrane region" description="Helical" evidence="8">
    <location>
        <begin position="123"/>
        <end position="142"/>
    </location>
</feature>
<dbReference type="GO" id="GO:0005886">
    <property type="term" value="C:plasma membrane"/>
    <property type="evidence" value="ECO:0007669"/>
    <property type="project" value="UniProtKB-SubCell"/>
</dbReference>
<dbReference type="PANTHER" id="PTHR30472">
    <property type="entry name" value="FERRIC ENTEROBACTIN TRANSPORT SYSTEM PERMEASE PROTEIN"/>
    <property type="match status" value="1"/>
</dbReference>
<comment type="subcellular location">
    <subcellularLocation>
        <location evidence="1">Cell membrane</location>
        <topology evidence="1">Multi-pass membrane protein</topology>
    </subcellularLocation>
</comment>
<keyword evidence="5 8" id="KW-0812">Transmembrane</keyword>
<keyword evidence="7 8" id="KW-0472">Membrane</keyword>
<dbReference type="PANTHER" id="PTHR30472:SF1">
    <property type="entry name" value="FE(3+) DICITRATE TRANSPORT SYSTEM PERMEASE PROTEIN FECC-RELATED"/>
    <property type="match status" value="1"/>
</dbReference>
<comment type="caution">
    <text evidence="9">The sequence shown here is derived from an EMBL/GenBank/DDBJ whole genome shotgun (WGS) entry which is preliminary data.</text>
</comment>
<accession>A0A7W7VKC0</accession>
<evidence type="ECO:0000256" key="1">
    <source>
        <dbReference type="ARBA" id="ARBA00004651"/>
    </source>
</evidence>
<comment type="similarity">
    <text evidence="2">Belongs to the binding-protein-dependent transport system permease family. FecCD subfamily.</text>
</comment>
<keyword evidence="3" id="KW-0813">Transport</keyword>
<evidence type="ECO:0000256" key="7">
    <source>
        <dbReference type="ARBA" id="ARBA00023136"/>
    </source>
</evidence>
<dbReference type="InterPro" id="IPR000522">
    <property type="entry name" value="ABC_transptr_permease_BtuC"/>
</dbReference>
<feature type="transmembrane region" description="Helical" evidence="8">
    <location>
        <begin position="64"/>
        <end position="84"/>
    </location>
</feature>
<proteinExistence type="inferred from homology"/>
<dbReference type="EMBL" id="JACHJP010000001">
    <property type="protein sequence ID" value="MBB4913531.1"/>
    <property type="molecule type" value="Genomic_DNA"/>
</dbReference>
<dbReference type="GO" id="GO:0022857">
    <property type="term" value="F:transmembrane transporter activity"/>
    <property type="evidence" value="ECO:0007669"/>
    <property type="project" value="InterPro"/>
</dbReference>
<dbReference type="GO" id="GO:0033214">
    <property type="term" value="P:siderophore-iron import into cell"/>
    <property type="evidence" value="ECO:0007669"/>
    <property type="project" value="TreeGrafter"/>
</dbReference>
<feature type="transmembrane region" description="Helical" evidence="8">
    <location>
        <begin position="154"/>
        <end position="178"/>
    </location>
</feature>
<evidence type="ECO:0000256" key="6">
    <source>
        <dbReference type="ARBA" id="ARBA00022989"/>
    </source>
</evidence>
<evidence type="ECO:0000256" key="2">
    <source>
        <dbReference type="ARBA" id="ARBA00007935"/>
    </source>
</evidence>
<evidence type="ECO:0000256" key="3">
    <source>
        <dbReference type="ARBA" id="ARBA00022448"/>
    </source>
</evidence>
<keyword evidence="6 8" id="KW-1133">Transmembrane helix</keyword>
<feature type="transmembrane region" description="Helical" evidence="8">
    <location>
        <begin position="314"/>
        <end position="330"/>
    </location>
</feature>
<evidence type="ECO:0000313" key="9">
    <source>
        <dbReference type="EMBL" id="MBB4913531.1"/>
    </source>
</evidence>
<feature type="transmembrane region" description="Helical" evidence="8">
    <location>
        <begin position="284"/>
        <end position="302"/>
    </location>
</feature>
<dbReference type="InterPro" id="IPR037294">
    <property type="entry name" value="ABC_BtuC-like"/>
</dbReference>
<protein>
    <submittedName>
        <fullName evidence="9">Iron complex transport system permease protein</fullName>
    </submittedName>
</protein>
<evidence type="ECO:0000256" key="8">
    <source>
        <dbReference type="SAM" id="Phobius"/>
    </source>
</evidence>